<dbReference type="SUPFAM" id="SSF47781">
    <property type="entry name" value="RuvA domain 2-like"/>
    <property type="match status" value="1"/>
</dbReference>
<reference evidence="2" key="3">
    <citation type="submission" date="2023-05" db="EMBL/GenBank/DDBJ databases">
        <authorList>
            <person name="Smith C.H."/>
        </authorList>
    </citation>
    <scope>NUCLEOTIDE SEQUENCE</scope>
    <source>
        <strain evidence="2">CHS0354</strain>
        <tissue evidence="2">Mantle</tissue>
    </source>
</reference>
<feature type="compositionally biased region" description="Basic and acidic residues" evidence="1">
    <location>
        <begin position="500"/>
        <end position="631"/>
    </location>
</feature>
<dbReference type="EMBL" id="JAEAOA010001748">
    <property type="protein sequence ID" value="KAK3599645.1"/>
    <property type="molecule type" value="Genomic_DNA"/>
</dbReference>
<protein>
    <submittedName>
        <fullName evidence="2">Uncharacterized protein</fullName>
    </submittedName>
</protein>
<keyword evidence="3" id="KW-1185">Reference proteome</keyword>
<feature type="region of interest" description="Disordered" evidence="1">
    <location>
        <begin position="465"/>
        <end position="641"/>
    </location>
</feature>
<feature type="region of interest" description="Disordered" evidence="1">
    <location>
        <begin position="378"/>
        <end position="398"/>
    </location>
</feature>
<name>A0AAE0SWR9_9BIVA</name>
<gene>
    <name evidence="2" type="ORF">CHS0354_029107</name>
</gene>
<feature type="compositionally biased region" description="Low complexity" evidence="1">
    <location>
        <begin position="149"/>
        <end position="161"/>
    </location>
</feature>
<dbReference type="Pfam" id="PF12836">
    <property type="entry name" value="HHH_3"/>
    <property type="match status" value="1"/>
</dbReference>
<evidence type="ECO:0000256" key="1">
    <source>
        <dbReference type="SAM" id="MobiDB-lite"/>
    </source>
</evidence>
<dbReference type="Gene3D" id="1.10.150.310">
    <property type="entry name" value="Tex RuvX-like domain-like"/>
    <property type="match status" value="1"/>
</dbReference>
<feature type="compositionally biased region" description="Polar residues" evidence="1">
    <location>
        <begin position="187"/>
        <end position="196"/>
    </location>
</feature>
<feature type="compositionally biased region" description="Basic residues" evidence="1">
    <location>
        <begin position="172"/>
        <end position="186"/>
    </location>
</feature>
<reference evidence="2" key="1">
    <citation type="journal article" date="2021" name="Genome Biol. Evol.">
        <title>A High-Quality Reference Genome for a Parasitic Bivalve with Doubly Uniparental Inheritance (Bivalvia: Unionida).</title>
        <authorList>
            <person name="Smith C.H."/>
        </authorList>
    </citation>
    <scope>NUCLEOTIDE SEQUENCE</scope>
    <source>
        <strain evidence="2">CHS0354</strain>
    </source>
</reference>
<comment type="caution">
    <text evidence="2">The sequence shown here is derived from an EMBL/GenBank/DDBJ whole genome shotgun (WGS) entry which is preliminary data.</text>
</comment>
<dbReference type="AlphaFoldDB" id="A0AAE0SWR9"/>
<dbReference type="InterPro" id="IPR010994">
    <property type="entry name" value="RuvA_2-like"/>
</dbReference>
<evidence type="ECO:0000313" key="3">
    <source>
        <dbReference type="Proteomes" id="UP001195483"/>
    </source>
</evidence>
<dbReference type="Proteomes" id="UP001195483">
    <property type="component" value="Unassembled WGS sequence"/>
</dbReference>
<sequence length="641" mass="73210">MKNVILARRHDVTVYTIGRQGNVKPVNNMADINRCTERYLTGVLGLDQMIASRIIRYKRKVGTLKHIDELLRVKGVTRHIFDLISSNLQVKDQKETAIGETLPYEVTGSTLLSSNNSQENDIDKGNGMRNSFLVKNKYNLRREGVTPFKASATKRTTTSKSRQTKKKETYRHTSKRRRGRDYRKRTQPTTSTDIQKTNVKKDNVFMLTPMSIEVSLSGEMLTIMYKSPAKMFRGRKHGDSDEREHSKTTVSTDVIEKHNVALNESHSDFMNLSKVATGKTSYKRRRSGAFPSGKGKGYKKRRLDGKNKEQQSEAQDISKEPSLLNKVIPIESKHQSVEKWLSALPVEIECAKVNADGEAFLGGLGKKINKMSDQSKKILDEQQPGPSGIGNDKNGNKSMEYSLKSQEFMAVVASTKVMGENECLVPVANNELYECSKQILFESIGLIEKKESKLAQDLNIKNKISENEMPDERKLSKLQDGGKPDTPIIENFNGNNDPSNKLKDTDRIERKKSEKNVKEMEHKGDERSGDKKREGREKNTEQKPDRNDVSDHNKDRGQNVKERKEDRKDHGKERREDKREEKEHKSGLKKDDKEKKDEKRSDKKIEDKMDDQNKQREKKSSSKEKVEDTKKSGGGWFCILL</sequence>
<feature type="compositionally biased region" description="Basic and acidic residues" evidence="1">
    <location>
        <begin position="304"/>
        <end position="319"/>
    </location>
</feature>
<feature type="region of interest" description="Disordered" evidence="1">
    <location>
        <begin position="278"/>
        <end position="320"/>
    </location>
</feature>
<accession>A0AAE0SWR9</accession>
<organism evidence="2 3">
    <name type="scientific">Potamilus streckersoni</name>
    <dbReference type="NCBI Taxonomy" id="2493646"/>
    <lineage>
        <taxon>Eukaryota</taxon>
        <taxon>Metazoa</taxon>
        <taxon>Spiralia</taxon>
        <taxon>Lophotrochozoa</taxon>
        <taxon>Mollusca</taxon>
        <taxon>Bivalvia</taxon>
        <taxon>Autobranchia</taxon>
        <taxon>Heteroconchia</taxon>
        <taxon>Palaeoheterodonta</taxon>
        <taxon>Unionida</taxon>
        <taxon>Unionoidea</taxon>
        <taxon>Unionidae</taxon>
        <taxon>Ambleminae</taxon>
        <taxon>Lampsilini</taxon>
        <taxon>Potamilus</taxon>
    </lineage>
</organism>
<feature type="compositionally biased region" description="Gly residues" evidence="1">
    <location>
        <begin position="632"/>
        <end position="641"/>
    </location>
</feature>
<evidence type="ECO:0000313" key="2">
    <source>
        <dbReference type="EMBL" id="KAK3599645.1"/>
    </source>
</evidence>
<proteinExistence type="predicted"/>
<reference evidence="2" key="2">
    <citation type="journal article" date="2021" name="Genome Biol. Evol.">
        <title>Developing a high-quality reference genome for a parasitic bivalve with doubly uniparental inheritance (Bivalvia: Unionida).</title>
        <authorList>
            <person name="Smith C.H."/>
        </authorList>
    </citation>
    <scope>NUCLEOTIDE SEQUENCE</scope>
    <source>
        <strain evidence="2">CHS0354</strain>
        <tissue evidence="2">Mantle</tissue>
    </source>
</reference>
<feature type="region of interest" description="Disordered" evidence="1">
    <location>
        <begin position="144"/>
        <end position="196"/>
    </location>
</feature>
<feature type="compositionally biased region" description="Basic and acidic residues" evidence="1">
    <location>
        <begin position="465"/>
        <end position="483"/>
    </location>
</feature>